<feature type="transmembrane region" description="Helical" evidence="1">
    <location>
        <begin position="77"/>
        <end position="96"/>
    </location>
</feature>
<keyword evidence="1" id="KW-0472">Membrane</keyword>
<dbReference type="Proteomes" id="UP000078200">
    <property type="component" value="Unassembled WGS sequence"/>
</dbReference>
<name>A0A1A9VR89_GLOAU</name>
<dbReference type="VEuPathDB" id="VectorBase:GAUT044981"/>
<evidence type="ECO:0000256" key="1">
    <source>
        <dbReference type="SAM" id="Phobius"/>
    </source>
</evidence>
<keyword evidence="1" id="KW-1133">Transmembrane helix</keyword>
<evidence type="ECO:0000313" key="3">
    <source>
        <dbReference type="Proteomes" id="UP000078200"/>
    </source>
</evidence>
<organism evidence="2 3">
    <name type="scientific">Glossina austeni</name>
    <name type="common">Savannah tsetse fly</name>
    <dbReference type="NCBI Taxonomy" id="7395"/>
    <lineage>
        <taxon>Eukaryota</taxon>
        <taxon>Metazoa</taxon>
        <taxon>Ecdysozoa</taxon>
        <taxon>Arthropoda</taxon>
        <taxon>Hexapoda</taxon>
        <taxon>Insecta</taxon>
        <taxon>Pterygota</taxon>
        <taxon>Neoptera</taxon>
        <taxon>Endopterygota</taxon>
        <taxon>Diptera</taxon>
        <taxon>Brachycera</taxon>
        <taxon>Muscomorpha</taxon>
        <taxon>Hippoboscoidea</taxon>
        <taxon>Glossinidae</taxon>
        <taxon>Glossina</taxon>
    </lineage>
</organism>
<reference evidence="2" key="1">
    <citation type="submission" date="2020-05" db="UniProtKB">
        <authorList>
            <consortium name="EnsemblMetazoa"/>
        </authorList>
    </citation>
    <scope>IDENTIFICATION</scope>
    <source>
        <strain evidence="2">TTRI</strain>
    </source>
</reference>
<proteinExistence type="predicted"/>
<sequence>MHTFQVFVKVGGFLIGVTCYVKDIASNRTDKGVIFVAIQRNSSCKQLTLQLTELKAEITFPEKWYSNILTTLHGVYLIYYNLCPLYFNVYLATRFLRSIRAVCMRKCNRDSREKQNAPRNNKHNAILSASYERCVLVFFSSFNLRSII</sequence>
<protein>
    <submittedName>
        <fullName evidence="2">Uncharacterized protein</fullName>
    </submittedName>
</protein>
<accession>A0A1A9VR89</accession>
<keyword evidence="3" id="KW-1185">Reference proteome</keyword>
<evidence type="ECO:0000313" key="2">
    <source>
        <dbReference type="EnsemblMetazoa" id="GAUT044981-PA"/>
    </source>
</evidence>
<dbReference type="AlphaFoldDB" id="A0A1A9VR89"/>
<dbReference type="EnsemblMetazoa" id="GAUT044981-RA">
    <property type="protein sequence ID" value="GAUT044981-PA"/>
    <property type="gene ID" value="GAUT044981"/>
</dbReference>
<keyword evidence="1" id="KW-0812">Transmembrane</keyword>